<keyword evidence="5" id="KW-1185">Reference proteome</keyword>
<dbReference type="SMART" id="SM00850">
    <property type="entry name" value="LytTR"/>
    <property type="match status" value="1"/>
</dbReference>
<dbReference type="RefSeq" id="WP_222579963.1">
    <property type="nucleotide sequence ID" value="NZ_JAHVHU010000008.1"/>
</dbReference>
<organism evidence="4 5">
    <name type="scientific">Membranihabitans marinus</name>
    <dbReference type="NCBI Taxonomy" id="1227546"/>
    <lineage>
        <taxon>Bacteria</taxon>
        <taxon>Pseudomonadati</taxon>
        <taxon>Bacteroidota</taxon>
        <taxon>Saprospiria</taxon>
        <taxon>Saprospirales</taxon>
        <taxon>Saprospiraceae</taxon>
        <taxon>Membranihabitans</taxon>
    </lineage>
</organism>
<dbReference type="GO" id="GO:0003677">
    <property type="term" value="F:DNA binding"/>
    <property type="evidence" value="ECO:0007669"/>
    <property type="project" value="UniProtKB-KW"/>
</dbReference>
<feature type="domain" description="Response regulatory" evidence="2">
    <location>
        <begin position="3"/>
        <end position="114"/>
    </location>
</feature>
<comment type="caution">
    <text evidence="4">The sequence shown here is derived from an EMBL/GenBank/DDBJ whole genome shotgun (WGS) entry which is preliminary data.</text>
</comment>
<name>A0A953HV54_9BACT</name>
<reference evidence="4" key="1">
    <citation type="submission" date="2021-06" db="EMBL/GenBank/DDBJ databases">
        <title>44 bacteria genomes isolated from Dapeng, Shenzhen.</title>
        <authorList>
            <person name="Zheng W."/>
            <person name="Yu S."/>
            <person name="Huang Y."/>
        </authorList>
    </citation>
    <scope>NUCLEOTIDE SEQUENCE</scope>
    <source>
        <strain evidence="4">DP5N28-2</strain>
    </source>
</reference>
<evidence type="ECO:0000313" key="5">
    <source>
        <dbReference type="Proteomes" id="UP000753961"/>
    </source>
</evidence>
<dbReference type="InterPro" id="IPR007492">
    <property type="entry name" value="LytTR_DNA-bd_dom"/>
</dbReference>
<dbReference type="InterPro" id="IPR001789">
    <property type="entry name" value="Sig_transdc_resp-reg_receiver"/>
</dbReference>
<feature type="domain" description="HTH LytTR-type" evidence="3">
    <location>
        <begin position="128"/>
        <end position="230"/>
    </location>
</feature>
<dbReference type="PANTHER" id="PTHR37299">
    <property type="entry name" value="TRANSCRIPTIONAL REGULATOR-RELATED"/>
    <property type="match status" value="1"/>
</dbReference>
<dbReference type="AlphaFoldDB" id="A0A953HV54"/>
<evidence type="ECO:0000256" key="1">
    <source>
        <dbReference type="PROSITE-ProRule" id="PRU00169"/>
    </source>
</evidence>
<dbReference type="Pfam" id="PF00072">
    <property type="entry name" value="Response_reg"/>
    <property type="match status" value="1"/>
</dbReference>
<dbReference type="PANTHER" id="PTHR37299:SF1">
    <property type="entry name" value="STAGE 0 SPORULATION PROTEIN A HOMOLOG"/>
    <property type="match status" value="1"/>
</dbReference>
<dbReference type="EMBL" id="JAHVHU010000008">
    <property type="protein sequence ID" value="MBY5958428.1"/>
    <property type="molecule type" value="Genomic_DNA"/>
</dbReference>
<keyword evidence="4" id="KW-0238">DNA-binding</keyword>
<dbReference type="GO" id="GO:0000156">
    <property type="term" value="F:phosphorelay response regulator activity"/>
    <property type="evidence" value="ECO:0007669"/>
    <property type="project" value="InterPro"/>
</dbReference>
<dbReference type="FunFam" id="3.40.50.2300:FF:000051">
    <property type="entry name" value="Two-component response regulator yehT"/>
    <property type="match status" value="1"/>
</dbReference>
<dbReference type="Proteomes" id="UP000753961">
    <property type="component" value="Unassembled WGS sequence"/>
</dbReference>
<evidence type="ECO:0000259" key="2">
    <source>
        <dbReference type="PROSITE" id="PS50110"/>
    </source>
</evidence>
<gene>
    <name evidence="4" type="ORF">KUV50_09815</name>
</gene>
<dbReference type="Gene3D" id="2.40.50.1020">
    <property type="entry name" value="LytTr DNA-binding domain"/>
    <property type="match status" value="1"/>
</dbReference>
<protein>
    <submittedName>
        <fullName evidence="4">LytTR family DNA-binding domain-containing protein</fullName>
    </submittedName>
</protein>
<sequence>MINTIIVDDEPLAQEILETYLESYEDFELIGTCKNAMEANKLLKDNKVDVMFLDIQMPQLNGIDFLKILDNPPLVVFTTAFKEYALEGFELDALDYLLKPISKDRFSKAIDKIRAELGKSSEAFEDSIFVKSDKKLHRLFYDEIFFIEGLKDYVIIKTAQSRIVTLQTMKSLEVKLPHRSFMRIHRSYIINLDKIKSVIGNNVEIEIDGKKSKLPIGKIYRDDLLDIVNSRRL</sequence>
<evidence type="ECO:0000313" key="4">
    <source>
        <dbReference type="EMBL" id="MBY5958428.1"/>
    </source>
</evidence>
<keyword evidence="1" id="KW-0597">Phosphoprotein</keyword>
<dbReference type="InterPro" id="IPR046947">
    <property type="entry name" value="LytR-like"/>
</dbReference>
<proteinExistence type="predicted"/>
<dbReference type="InterPro" id="IPR011006">
    <property type="entry name" value="CheY-like_superfamily"/>
</dbReference>
<accession>A0A953HV54</accession>
<evidence type="ECO:0000259" key="3">
    <source>
        <dbReference type="PROSITE" id="PS50930"/>
    </source>
</evidence>
<dbReference type="PROSITE" id="PS50930">
    <property type="entry name" value="HTH_LYTTR"/>
    <property type="match status" value="1"/>
</dbReference>
<dbReference type="PROSITE" id="PS50110">
    <property type="entry name" value="RESPONSE_REGULATORY"/>
    <property type="match status" value="1"/>
</dbReference>
<feature type="modified residue" description="4-aspartylphosphate" evidence="1">
    <location>
        <position position="54"/>
    </location>
</feature>
<dbReference type="SMART" id="SM00448">
    <property type="entry name" value="REC"/>
    <property type="match status" value="1"/>
</dbReference>
<dbReference type="Pfam" id="PF04397">
    <property type="entry name" value="LytTR"/>
    <property type="match status" value="1"/>
</dbReference>
<dbReference type="SUPFAM" id="SSF52172">
    <property type="entry name" value="CheY-like"/>
    <property type="match status" value="1"/>
</dbReference>
<dbReference type="Gene3D" id="3.40.50.2300">
    <property type="match status" value="1"/>
</dbReference>